<dbReference type="eggNOG" id="ENOG502RDX0">
    <property type="taxonomic scope" value="Eukaryota"/>
</dbReference>
<protein>
    <submittedName>
        <fullName evidence="2">Uncharacterized protein</fullName>
    </submittedName>
</protein>
<gene>
    <name evidence="2" type="ORF">PHSY_002917</name>
</gene>
<dbReference type="HOGENOM" id="CLU_050892_0_0_1"/>
<feature type="compositionally biased region" description="Basic and acidic residues" evidence="1">
    <location>
        <begin position="167"/>
        <end position="182"/>
    </location>
</feature>
<feature type="compositionally biased region" description="Polar residues" evidence="1">
    <location>
        <begin position="345"/>
        <end position="359"/>
    </location>
</feature>
<proteinExistence type="predicted"/>
<dbReference type="AlphaFoldDB" id="R9P2D4"/>
<feature type="compositionally biased region" description="Polar residues" evidence="1">
    <location>
        <begin position="324"/>
        <end position="337"/>
    </location>
</feature>
<accession>R9P2D4</accession>
<dbReference type="STRING" id="1305764.R9P2D4"/>
<feature type="compositionally biased region" description="Basic residues" evidence="1">
    <location>
        <begin position="70"/>
        <end position="83"/>
    </location>
</feature>
<name>R9P2D4_PSEHS</name>
<evidence type="ECO:0000256" key="1">
    <source>
        <dbReference type="SAM" id="MobiDB-lite"/>
    </source>
</evidence>
<evidence type="ECO:0000313" key="3">
    <source>
        <dbReference type="Proteomes" id="UP000014071"/>
    </source>
</evidence>
<dbReference type="RefSeq" id="XP_012188929.1">
    <property type="nucleotide sequence ID" value="XM_012333539.1"/>
</dbReference>
<reference evidence="3" key="1">
    <citation type="journal article" date="2013" name="Genome Announc.">
        <title>Draft genome sequence of the basidiomycetous yeast-like fungus Pseudozyma hubeiensis SY62, which produces an abundant amount of the biosurfactant mannosylerythritol lipids.</title>
        <authorList>
            <person name="Konishi M."/>
            <person name="Hatada Y."/>
            <person name="Horiuchi J."/>
        </authorList>
    </citation>
    <scope>NUCLEOTIDE SEQUENCE [LARGE SCALE GENOMIC DNA]</scope>
    <source>
        <strain evidence="3">SY62</strain>
    </source>
</reference>
<sequence>MVHPLVITAAATAGVGAAVAFELAVFRPWRDENWPHGFGEGVRNEFLKLRRELEQAVDEISGDLRTLRDGRRRANQRNGSPHRRLSDDELDDFRRGVGEEASSESAQHEFEMHERQASAYRDRLKAPMTDSLTSGRDQQDATLRRRRPAGADAAGERRSAVTVPVIDLRRSKSPEVPHHSLGDDLSTSSKANDTTSATPSPLETMLKNDSDGKTLEISQTGMIGDEADSDAARNGLLGLDFCGQASLSPSHQDSRATTIDPFEDVVDGTASSWHAVFSDRTTERDAQDLEDGTDEGHLVLDTNGLSQTLSDQQHSFHDLYIDTRGSNASGSPNSVYRSNRALHSPSLSAVRTSSNSGRSGSEPDFEVLSDTADSQGRWSHVDAPPSPTISSGSEPAAVRGIDAMSVASDGQESWAELSEPGSDGDDAGRGDTRVRSLRG</sequence>
<evidence type="ECO:0000313" key="2">
    <source>
        <dbReference type="EMBL" id="GAC95342.1"/>
    </source>
</evidence>
<dbReference type="EMBL" id="DF238793">
    <property type="protein sequence ID" value="GAC95342.1"/>
    <property type="molecule type" value="Genomic_DNA"/>
</dbReference>
<feature type="compositionally biased region" description="Basic and acidic residues" evidence="1">
    <location>
        <begin position="426"/>
        <end position="439"/>
    </location>
</feature>
<feature type="region of interest" description="Disordered" evidence="1">
    <location>
        <begin position="69"/>
        <end position="213"/>
    </location>
</feature>
<dbReference type="Proteomes" id="UP000014071">
    <property type="component" value="Unassembled WGS sequence"/>
</dbReference>
<feature type="region of interest" description="Disordered" evidence="1">
    <location>
        <begin position="323"/>
        <end position="439"/>
    </location>
</feature>
<feature type="region of interest" description="Disordered" evidence="1">
    <location>
        <begin position="278"/>
        <end position="299"/>
    </location>
</feature>
<feature type="compositionally biased region" description="Basic and acidic residues" evidence="1">
    <location>
        <begin position="106"/>
        <end position="125"/>
    </location>
</feature>
<feature type="compositionally biased region" description="Basic and acidic residues" evidence="1">
    <location>
        <begin position="84"/>
        <end position="98"/>
    </location>
</feature>
<organism evidence="2 3">
    <name type="scientific">Pseudozyma hubeiensis (strain SY62)</name>
    <name type="common">Yeast</name>
    <dbReference type="NCBI Taxonomy" id="1305764"/>
    <lineage>
        <taxon>Eukaryota</taxon>
        <taxon>Fungi</taxon>
        <taxon>Dikarya</taxon>
        <taxon>Basidiomycota</taxon>
        <taxon>Ustilaginomycotina</taxon>
        <taxon>Ustilaginomycetes</taxon>
        <taxon>Ustilaginales</taxon>
        <taxon>Ustilaginaceae</taxon>
        <taxon>Pseudozyma</taxon>
    </lineage>
</organism>
<feature type="compositionally biased region" description="Polar residues" evidence="1">
    <location>
        <begin position="185"/>
        <end position="201"/>
    </location>
</feature>
<dbReference type="OrthoDB" id="2547236at2759"/>
<dbReference type="GeneID" id="24108208"/>
<keyword evidence="3" id="KW-1185">Reference proteome</keyword>